<protein>
    <submittedName>
        <fullName evidence="1">DUF1203 domain-containing protein</fullName>
    </submittedName>
</protein>
<keyword evidence="2" id="KW-1185">Reference proteome</keyword>
<evidence type="ECO:0000313" key="2">
    <source>
        <dbReference type="Proteomes" id="UP000516148"/>
    </source>
</evidence>
<reference evidence="1 2" key="1">
    <citation type="submission" date="2020-09" db="EMBL/GenBank/DDBJ databases">
        <title>Sphingomonas sp., a new species isolated from pork steak.</title>
        <authorList>
            <person name="Heidler von Heilborn D."/>
        </authorList>
    </citation>
    <scope>NUCLEOTIDE SEQUENCE [LARGE SCALE GENOMIC DNA]</scope>
    <source>
        <strain evidence="2">S8-3T</strain>
    </source>
</reference>
<gene>
    <name evidence="1" type="ORF">H3Z74_13540</name>
</gene>
<dbReference type="InterPro" id="IPR009593">
    <property type="entry name" value="DUF1203"/>
</dbReference>
<proteinExistence type="predicted"/>
<sequence length="155" mass="17006">MAYRISGLPLDDFAPLFGRPDAELAEQGVLRVRADHKPGYPCRVTLEDAEPGETLLLLNYADHKATTPFRNSYAIYVREGALAPAELHDSLPAVFANRRLAFRAFDTAGMLRDANLALDGDADARIRELFANPDIAYLHAHNAAPGCFAARIDRA</sequence>
<dbReference type="AlphaFoldDB" id="A0A7H0LDS3"/>
<evidence type="ECO:0000313" key="1">
    <source>
        <dbReference type="EMBL" id="QNQ07826.1"/>
    </source>
</evidence>
<dbReference type="PIRSF" id="PIRSF034110">
    <property type="entry name" value="DUF1203"/>
    <property type="match status" value="1"/>
</dbReference>
<dbReference type="EMBL" id="CP061038">
    <property type="protein sequence ID" value="QNQ07826.1"/>
    <property type="molecule type" value="Genomic_DNA"/>
</dbReference>
<accession>A0A7H0LDS3</accession>
<dbReference type="Proteomes" id="UP000516148">
    <property type="component" value="Chromosome"/>
</dbReference>
<dbReference type="RefSeq" id="WP_187760173.1">
    <property type="nucleotide sequence ID" value="NZ_CP061038.1"/>
</dbReference>
<dbReference type="KEGG" id="spap:H3Z74_13540"/>
<organism evidence="1 2">
    <name type="scientific">Sphingomonas alpina</name>
    <dbReference type="NCBI Taxonomy" id="653931"/>
    <lineage>
        <taxon>Bacteria</taxon>
        <taxon>Pseudomonadati</taxon>
        <taxon>Pseudomonadota</taxon>
        <taxon>Alphaproteobacteria</taxon>
        <taxon>Sphingomonadales</taxon>
        <taxon>Sphingomonadaceae</taxon>
        <taxon>Sphingomonas</taxon>
    </lineage>
</organism>
<dbReference type="Pfam" id="PF06718">
    <property type="entry name" value="DUF1203"/>
    <property type="match status" value="1"/>
</dbReference>
<name>A0A7H0LDS3_9SPHN</name>